<comment type="caution">
    <text evidence="1">The sequence shown here is derived from an EMBL/GenBank/DDBJ whole genome shotgun (WGS) entry which is preliminary data.</text>
</comment>
<dbReference type="AlphaFoldDB" id="A0A9P5ZK50"/>
<evidence type="ECO:0000313" key="1">
    <source>
        <dbReference type="EMBL" id="KAF9488966.1"/>
    </source>
</evidence>
<keyword evidence="2" id="KW-1185">Reference proteome</keyword>
<organism evidence="1 2">
    <name type="scientific">Pleurotus eryngii</name>
    <name type="common">Boletus of the steppes</name>
    <dbReference type="NCBI Taxonomy" id="5323"/>
    <lineage>
        <taxon>Eukaryota</taxon>
        <taxon>Fungi</taxon>
        <taxon>Dikarya</taxon>
        <taxon>Basidiomycota</taxon>
        <taxon>Agaricomycotina</taxon>
        <taxon>Agaricomycetes</taxon>
        <taxon>Agaricomycetidae</taxon>
        <taxon>Agaricales</taxon>
        <taxon>Pleurotineae</taxon>
        <taxon>Pleurotaceae</taxon>
        <taxon>Pleurotus</taxon>
    </lineage>
</organism>
<proteinExistence type="predicted"/>
<reference evidence="1" key="1">
    <citation type="submission" date="2020-11" db="EMBL/GenBank/DDBJ databases">
        <authorList>
            <consortium name="DOE Joint Genome Institute"/>
            <person name="Ahrendt S."/>
            <person name="Riley R."/>
            <person name="Andreopoulos W."/>
            <person name="Labutti K."/>
            <person name="Pangilinan J."/>
            <person name="Ruiz-Duenas F.J."/>
            <person name="Barrasa J.M."/>
            <person name="Sanchez-Garcia M."/>
            <person name="Camarero S."/>
            <person name="Miyauchi S."/>
            <person name="Serrano A."/>
            <person name="Linde D."/>
            <person name="Babiker R."/>
            <person name="Drula E."/>
            <person name="Ayuso-Fernandez I."/>
            <person name="Pacheco R."/>
            <person name="Padilla G."/>
            <person name="Ferreira P."/>
            <person name="Barriuso J."/>
            <person name="Kellner H."/>
            <person name="Castanera R."/>
            <person name="Alfaro M."/>
            <person name="Ramirez L."/>
            <person name="Pisabarro A.G."/>
            <person name="Kuo A."/>
            <person name="Tritt A."/>
            <person name="Lipzen A."/>
            <person name="He G."/>
            <person name="Yan M."/>
            <person name="Ng V."/>
            <person name="Cullen D."/>
            <person name="Martin F."/>
            <person name="Rosso M.-N."/>
            <person name="Henrissat B."/>
            <person name="Hibbett D."/>
            <person name="Martinez A.T."/>
            <person name="Grigoriev I.V."/>
        </authorList>
    </citation>
    <scope>NUCLEOTIDE SEQUENCE</scope>
    <source>
        <strain evidence="1">ATCC 90797</strain>
    </source>
</reference>
<gene>
    <name evidence="1" type="ORF">BDN71DRAFT_1435752</name>
</gene>
<protein>
    <submittedName>
        <fullName evidence="1">Uncharacterized protein</fullName>
    </submittedName>
</protein>
<accession>A0A9P5ZK50</accession>
<dbReference type="EMBL" id="MU154689">
    <property type="protein sequence ID" value="KAF9488966.1"/>
    <property type="molecule type" value="Genomic_DNA"/>
</dbReference>
<sequence length="269" mass="29911">MGFCNCETIHKCLEFTWLLLYAWMSVMVMDNLLFPSSTNLKWKVPPSDDGIQLSELQINIDLSLADLEETNDLVLTTTASYTSVDTDQKEANDLTVTASSTALGSEEANDLIFTTTDSNTPMWPVNSEETKASSTSGDSEEINDMVLSVTDFDGKPRDILQVTGDQKSICMPLTHFAASSTILSSTIAHGSGSVLSGTYFQLSSPFLPFLLHKRWKKKPLCLKCGKEFPECKGGWHRKACHNKCQHWNDNIIKFLVEGWLDCVDIGYDT</sequence>
<evidence type="ECO:0000313" key="2">
    <source>
        <dbReference type="Proteomes" id="UP000807025"/>
    </source>
</evidence>
<dbReference type="Proteomes" id="UP000807025">
    <property type="component" value="Unassembled WGS sequence"/>
</dbReference>
<name>A0A9P5ZK50_PLEER</name>
<dbReference type="OrthoDB" id="10595050at2759"/>